<protein>
    <submittedName>
        <fullName evidence="1">HpaII family restriction endonuclease</fullName>
        <ecNumber evidence="1">3.1.21.-</ecNumber>
    </submittedName>
</protein>
<dbReference type="EC" id="3.1.21.-" evidence="1"/>
<dbReference type="Proteomes" id="UP000823865">
    <property type="component" value="Unassembled WGS sequence"/>
</dbReference>
<evidence type="ECO:0000313" key="1">
    <source>
        <dbReference type="EMBL" id="MBU3853971.1"/>
    </source>
</evidence>
<dbReference type="AlphaFoldDB" id="A0A9E2P2H7"/>
<reference evidence="1" key="2">
    <citation type="submission" date="2021-04" db="EMBL/GenBank/DDBJ databases">
        <authorList>
            <person name="Gilroy R."/>
        </authorList>
    </citation>
    <scope>NUCLEOTIDE SEQUENCE</scope>
    <source>
        <strain evidence="1">G3-2149</strain>
    </source>
</reference>
<gene>
    <name evidence="1" type="ORF">H9789_09215</name>
</gene>
<dbReference type="GO" id="GO:0004519">
    <property type="term" value="F:endonuclease activity"/>
    <property type="evidence" value="ECO:0007669"/>
    <property type="project" value="UniProtKB-KW"/>
</dbReference>
<proteinExistence type="predicted"/>
<comment type="caution">
    <text evidence="1">The sequence shown here is derived from an EMBL/GenBank/DDBJ whole genome shotgun (WGS) entry which is preliminary data.</text>
</comment>
<evidence type="ECO:0000313" key="2">
    <source>
        <dbReference type="Proteomes" id="UP000823865"/>
    </source>
</evidence>
<accession>A0A9E2P2H7</accession>
<keyword evidence="1" id="KW-0378">Hydrolase</keyword>
<dbReference type="Pfam" id="PF09561">
    <property type="entry name" value="RE_HpaII"/>
    <property type="match status" value="1"/>
</dbReference>
<name>A0A9E2P2H7_9BACT</name>
<organism evidence="1 2">
    <name type="scientific">Candidatus Paraprevotella stercoravium</name>
    <dbReference type="NCBI Taxonomy" id="2838725"/>
    <lineage>
        <taxon>Bacteria</taxon>
        <taxon>Pseudomonadati</taxon>
        <taxon>Bacteroidota</taxon>
        <taxon>Bacteroidia</taxon>
        <taxon>Bacteroidales</taxon>
        <taxon>Prevotellaceae</taxon>
        <taxon>Paraprevotella</taxon>
    </lineage>
</organism>
<dbReference type="GO" id="GO:0016787">
    <property type="term" value="F:hydrolase activity"/>
    <property type="evidence" value="ECO:0007669"/>
    <property type="project" value="UniProtKB-KW"/>
</dbReference>
<sequence>MALSGNKGEWSEIYTLFKLLADGKVHAGDANLKKMDAYYPIISILRRESSLFEYKPCKSQQIVVIDAEGKEFARIPMSRFKEESSKLLTEITARKERAFGIPETELFMKEIGCEKLKAPSKDKADIHVVIHDFKTSMTPLLGFSIKSQLGSASTLLNAGETTNITYKVVGTELTDWEIWEINNIEGHLPRMKAILDKGCSFVYYEVDNPTFKNNLLFLDSCMPQFIADCLLLDSMPNSISSIKDAVAVIAKRNPLNFTGSNVNAFYAHKMKVLLLDAALGMTPAREWIGRYDANGGYLVVRKDGEIVCYHFYCRNDVEDYLFNNTRFERASRKRYGFGSLYKNENGEAFIKLNLQIRFIK</sequence>
<keyword evidence="1" id="KW-0540">Nuclease</keyword>
<reference evidence="1" key="1">
    <citation type="journal article" date="2021" name="PeerJ">
        <title>Extensive microbial diversity within the chicken gut microbiome revealed by metagenomics and culture.</title>
        <authorList>
            <person name="Gilroy R."/>
            <person name="Ravi A."/>
            <person name="Getino M."/>
            <person name="Pursley I."/>
            <person name="Horton D.L."/>
            <person name="Alikhan N.F."/>
            <person name="Baker D."/>
            <person name="Gharbi K."/>
            <person name="Hall N."/>
            <person name="Watson M."/>
            <person name="Adriaenssens E.M."/>
            <person name="Foster-Nyarko E."/>
            <person name="Jarju S."/>
            <person name="Secka A."/>
            <person name="Antonio M."/>
            <person name="Oren A."/>
            <person name="Chaudhuri R.R."/>
            <person name="La Ragione R."/>
            <person name="Hildebrand F."/>
            <person name="Pallen M.J."/>
        </authorList>
    </citation>
    <scope>NUCLEOTIDE SEQUENCE</scope>
    <source>
        <strain evidence="1">G3-2149</strain>
    </source>
</reference>
<keyword evidence="1" id="KW-0255">Endonuclease</keyword>
<dbReference type="InterPro" id="IPR019062">
    <property type="entry name" value="Restrct_endonuc_II_HpaII"/>
</dbReference>
<dbReference type="EMBL" id="JAHLFU010000194">
    <property type="protein sequence ID" value="MBU3853971.1"/>
    <property type="molecule type" value="Genomic_DNA"/>
</dbReference>